<dbReference type="Gene3D" id="2.60.130.10">
    <property type="entry name" value="Aromatic compound dioxygenase"/>
    <property type="match status" value="1"/>
</dbReference>
<evidence type="ECO:0008006" key="3">
    <source>
        <dbReference type="Google" id="ProtNLM"/>
    </source>
</evidence>
<dbReference type="Proteomes" id="UP001596042">
    <property type="component" value="Unassembled WGS sequence"/>
</dbReference>
<dbReference type="InterPro" id="IPR050770">
    <property type="entry name" value="Intradiol_RC_Dioxygenase"/>
</dbReference>
<dbReference type="SUPFAM" id="SSF49482">
    <property type="entry name" value="Aromatic compound dioxygenase"/>
    <property type="match status" value="1"/>
</dbReference>
<dbReference type="PANTHER" id="PTHR33711:SF9">
    <property type="entry name" value="PROTOCATECHUATE 3,4-DIOXYGENASE ALPHA CHAIN"/>
    <property type="match status" value="1"/>
</dbReference>
<sequence>MTKTVITPSHTCGPLFGFGIMHDGLNRSTEASDPNAIFLSGEIRDSKADLGYEAFIEIFAAGQAVRVRTHAGRYEALLKRPAPEVLANGATQAPHFTVLIHARGLVRHLMTRAYLPGNSQEFDSDPVVQLVPEDMRPRLLMRPGIDERHYEFDICLQGEGESVFFDI</sequence>
<proteinExistence type="predicted"/>
<dbReference type="RefSeq" id="WP_374832662.1">
    <property type="nucleotide sequence ID" value="NZ_JBHEEZ010000017.1"/>
</dbReference>
<name>A0ABV9HBH7_9HYPH</name>
<dbReference type="EMBL" id="JBHSEL010000122">
    <property type="protein sequence ID" value="MFC4626150.1"/>
    <property type="molecule type" value="Genomic_DNA"/>
</dbReference>
<gene>
    <name evidence="1" type="ORF">ACFO1V_13205</name>
</gene>
<dbReference type="PANTHER" id="PTHR33711">
    <property type="entry name" value="DIOXYGENASE, PUTATIVE (AFU_ORTHOLOGUE AFUA_2G02910)-RELATED"/>
    <property type="match status" value="1"/>
</dbReference>
<dbReference type="InterPro" id="IPR015889">
    <property type="entry name" value="Intradiol_dOase_core"/>
</dbReference>
<organism evidence="1 2">
    <name type="scientific">Daeguia caeni</name>
    <dbReference type="NCBI Taxonomy" id="439612"/>
    <lineage>
        <taxon>Bacteria</taxon>
        <taxon>Pseudomonadati</taxon>
        <taxon>Pseudomonadota</taxon>
        <taxon>Alphaproteobacteria</taxon>
        <taxon>Hyphomicrobiales</taxon>
        <taxon>Brucellaceae</taxon>
        <taxon>Daeguia</taxon>
    </lineage>
</organism>
<keyword evidence="2" id="KW-1185">Reference proteome</keyword>
<evidence type="ECO:0000313" key="2">
    <source>
        <dbReference type="Proteomes" id="UP001596042"/>
    </source>
</evidence>
<evidence type="ECO:0000313" key="1">
    <source>
        <dbReference type="EMBL" id="MFC4626150.1"/>
    </source>
</evidence>
<accession>A0ABV9HBH7</accession>
<reference evidence="2" key="1">
    <citation type="journal article" date="2019" name="Int. J. Syst. Evol. Microbiol.">
        <title>The Global Catalogue of Microorganisms (GCM) 10K type strain sequencing project: providing services to taxonomists for standard genome sequencing and annotation.</title>
        <authorList>
            <consortium name="The Broad Institute Genomics Platform"/>
            <consortium name="The Broad Institute Genome Sequencing Center for Infectious Disease"/>
            <person name="Wu L."/>
            <person name="Ma J."/>
        </authorList>
    </citation>
    <scope>NUCLEOTIDE SEQUENCE [LARGE SCALE GENOMIC DNA]</scope>
    <source>
        <strain evidence="2">CGMCC 1.15731</strain>
    </source>
</reference>
<protein>
    <recommendedName>
        <fullName evidence="3">Protocatechuate 3,4-dioxygenase subunit alpha</fullName>
    </recommendedName>
</protein>
<comment type="caution">
    <text evidence="1">The sequence shown here is derived from an EMBL/GenBank/DDBJ whole genome shotgun (WGS) entry which is preliminary data.</text>
</comment>